<dbReference type="Pfam" id="PF07238">
    <property type="entry name" value="PilZ"/>
    <property type="match status" value="1"/>
</dbReference>
<evidence type="ECO:0000256" key="1">
    <source>
        <dbReference type="SAM" id="Phobius"/>
    </source>
</evidence>
<feature type="domain" description="PilZ" evidence="2">
    <location>
        <begin position="4"/>
        <end position="72"/>
    </location>
</feature>
<dbReference type="Proteomes" id="UP000290958">
    <property type="component" value="Unassembled WGS sequence"/>
</dbReference>
<proteinExistence type="predicted"/>
<dbReference type="EMBL" id="SBKP01000003">
    <property type="protein sequence ID" value="RXR29811.1"/>
    <property type="molecule type" value="Genomic_DNA"/>
</dbReference>
<dbReference type="OrthoDB" id="7429082at2"/>
<name>A0A4Q1KJ13_9SPHN</name>
<dbReference type="AlphaFoldDB" id="A0A4Q1KJ13"/>
<reference evidence="4" key="1">
    <citation type="submission" date="2019-01" db="EMBL/GenBank/DDBJ databases">
        <title>Cytophagaceae bacterium strain CAR-16.</title>
        <authorList>
            <person name="Chen W.-M."/>
        </authorList>
    </citation>
    <scope>NUCLEOTIDE SEQUENCE [LARGE SCALE GENOMIC DNA]</scope>
    <source>
        <strain evidence="4">CHR27</strain>
    </source>
</reference>
<sequence>MFKAREPREPVILPVRIRMDSGWVDATIRNISTKGMKLHMPSPPPRGSFIEIRRGSAVVVGQVRWVDEGCCGLLAQGRVPVAQFKGAPAPGAVPRFGECGTEVERRTSARILTPEEVAERSRLKAMLMQKVIIAAAGIAGAGFIGSLMYGALEKPMAAISNRL</sequence>
<evidence type="ECO:0000313" key="3">
    <source>
        <dbReference type="EMBL" id="RXR29811.1"/>
    </source>
</evidence>
<protein>
    <submittedName>
        <fullName evidence="3">PilZ domain-containing protein</fullName>
    </submittedName>
</protein>
<gene>
    <name evidence="3" type="ORF">EQG66_04495</name>
</gene>
<keyword evidence="4" id="KW-1185">Reference proteome</keyword>
<dbReference type="RefSeq" id="WP_129403349.1">
    <property type="nucleotide sequence ID" value="NZ_SBKP01000003.1"/>
</dbReference>
<feature type="transmembrane region" description="Helical" evidence="1">
    <location>
        <begin position="131"/>
        <end position="152"/>
    </location>
</feature>
<organism evidence="3 4">
    <name type="scientific">Sphingobium fluviale</name>
    <dbReference type="NCBI Taxonomy" id="2506423"/>
    <lineage>
        <taxon>Bacteria</taxon>
        <taxon>Pseudomonadati</taxon>
        <taxon>Pseudomonadota</taxon>
        <taxon>Alphaproteobacteria</taxon>
        <taxon>Sphingomonadales</taxon>
        <taxon>Sphingomonadaceae</taxon>
        <taxon>Sphingobium</taxon>
    </lineage>
</organism>
<comment type="caution">
    <text evidence="3">The sequence shown here is derived from an EMBL/GenBank/DDBJ whole genome shotgun (WGS) entry which is preliminary data.</text>
</comment>
<keyword evidence="1" id="KW-1133">Transmembrane helix</keyword>
<evidence type="ECO:0000259" key="2">
    <source>
        <dbReference type="Pfam" id="PF07238"/>
    </source>
</evidence>
<keyword evidence="1" id="KW-0812">Transmembrane</keyword>
<accession>A0A4Q1KJ13</accession>
<dbReference type="SUPFAM" id="SSF141371">
    <property type="entry name" value="PilZ domain-like"/>
    <property type="match status" value="1"/>
</dbReference>
<evidence type="ECO:0000313" key="4">
    <source>
        <dbReference type="Proteomes" id="UP000290958"/>
    </source>
</evidence>
<keyword evidence="1" id="KW-0472">Membrane</keyword>
<dbReference type="InterPro" id="IPR009875">
    <property type="entry name" value="PilZ_domain"/>
</dbReference>
<dbReference type="GO" id="GO:0035438">
    <property type="term" value="F:cyclic-di-GMP binding"/>
    <property type="evidence" value="ECO:0007669"/>
    <property type="project" value="InterPro"/>
</dbReference>